<feature type="transmembrane region" description="Helical" evidence="1">
    <location>
        <begin position="275"/>
        <end position="293"/>
    </location>
</feature>
<feature type="transmembrane region" description="Helical" evidence="1">
    <location>
        <begin position="111"/>
        <end position="132"/>
    </location>
</feature>
<dbReference type="Proteomes" id="UP000295328">
    <property type="component" value="Unassembled WGS sequence"/>
</dbReference>
<feature type="transmembrane region" description="Helical" evidence="1">
    <location>
        <begin position="89"/>
        <end position="104"/>
    </location>
</feature>
<comment type="caution">
    <text evidence="2">The sequence shown here is derived from an EMBL/GenBank/DDBJ whole genome shotgun (WGS) entry which is preliminary data.</text>
</comment>
<keyword evidence="1" id="KW-1133">Transmembrane helix</keyword>
<sequence>MKYILTVLAVITIIIEASLNYAHPFMMAVPTDYFEQPELPTFMMAALLTFGIGQAAIPLLIKHKSWSLKRICLVIVIGLIDKWLFSSSGYVLALGIGLLLAYYIKKSWVGYMLLATGLFAIAIPLLILYFPAETFMDAAKFQEQVTLFKSNDYMHYILNSMSAGYIWIVVTAVFIVLPLLLIDWTSIRYRYTTALLLFTSGIFIKTLVIQSESVLVFSLLMIIGGLMQGIALYLLLSGSADDRLIPTLAFSSLLMLLAFTGVGLGDYQNMPLETVLMRAVIIMVITLISYLILTRKKNANF</sequence>
<evidence type="ECO:0000256" key="1">
    <source>
        <dbReference type="SAM" id="Phobius"/>
    </source>
</evidence>
<feature type="transmembrane region" description="Helical" evidence="1">
    <location>
        <begin position="243"/>
        <end position="263"/>
    </location>
</feature>
<reference evidence="2 3" key="1">
    <citation type="submission" date="2019-01" db="EMBL/GenBank/DDBJ databases">
        <title>Draft genome sequences of the type strains of six Macrococcus species.</title>
        <authorList>
            <person name="Mazhar S."/>
            <person name="Altermann E."/>
            <person name="Hill C."/>
            <person name="Mcauliffe O."/>
        </authorList>
    </citation>
    <scope>NUCLEOTIDE SEQUENCE [LARGE SCALE GENOMIC DNA]</scope>
    <source>
        <strain evidence="2 3">CCM4809</strain>
    </source>
</reference>
<protein>
    <submittedName>
        <fullName evidence="2">Uncharacterized protein</fullName>
    </submittedName>
</protein>
<dbReference type="RefSeq" id="WP_133429549.1">
    <property type="nucleotide sequence ID" value="NZ_BMCC01000001.1"/>
</dbReference>
<evidence type="ECO:0000313" key="3">
    <source>
        <dbReference type="Proteomes" id="UP000295328"/>
    </source>
</evidence>
<proteinExistence type="predicted"/>
<evidence type="ECO:0000313" key="2">
    <source>
        <dbReference type="EMBL" id="TDM03453.1"/>
    </source>
</evidence>
<feature type="transmembrane region" description="Helical" evidence="1">
    <location>
        <begin position="164"/>
        <end position="182"/>
    </location>
</feature>
<keyword evidence="1" id="KW-0472">Membrane</keyword>
<dbReference type="AlphaFoldDB" id="A0A4R6BNL0"/>
<keyword evidence="1" id="KW-0812">Transmembrane</keyword>
<dbReference type="OrthoDB" id="2417618at2"/>
<accession>A0A4R6BNL0</accession>
<feature type="transmembrane region" description="Helical" evidence="1">
    <location>
        <begin position="41"/>
        <end position="61"/>
    </location>
</feature>
<keyword evidence="3" id="KW-1185">Reference proteome</keyword>
<gene>
    <name evidence="2" type="ORF">ERX37_05055</name>
</gene>
<feature type="transmembrane region" description="Helical" evidence="1">
    <location>
        <begin position="214"/>
        <end position="236"/>
    </location>
</feature>
<dbReference type="EMBL" id="SCWE01000001">
    <property type="protein sequence ID" value="TDM03453.1"/>
    <property type="molecule type" value="Genomic_DNA"/>
</dbReference>
<name>A0A4R6BNL0_9STAP</name>
<organism evidence="2 3">
    <name type="scientific">Macrococcus hajekii</name>
    <dbReference type="NCBI Taxonomy" id="198482"/>
    <lineage>
        <taxon>Bacteria</taxon>
        <taxon>Bacillati</taxon>
        <taxon>Bacillota</taxon>
        <taxon>Bacilli</taxon>
        <taxon>Bacillales</taxon>
        <taxon>Staphylococcaceae</taxon>
        <taxon>Macrococcus</taxon>
    </lineage>
</organism>